<accession>A0ABV8U2R3</accession>
<dbReference type="Proteomes" id="UP001595823">
    <property type="component" value="Unassembled WGS sequence"/>
</dbReference>
<name>A0ABV8U2R3_9ACTN</name>
<protein>
    <submittedName>
        <fullName evidence="1">Aminoglycoside phosphotransferase family protein</fullName>
    </submittedName>
</protein>
<dbReference type="EMBL" id="JBHSDK010000026">
    <property type="protein sequence ID" value="MFC4336933.1"/>
    <property type="molecule type" value="Genomic_DNA"/>
</dbReference>
<comment type="caution">
    <text evidence="1">The sequence shown here is derived from an EMBL/GenBank/DDBJ whole genome shotgun (WGS) entry which is preliminary data.</text>
</comment>
<organism evidence="1 2">
    <name type="scientific">Salininema proteolyticum</name>
    <dbReference type="NCBI Taxonomy" id="1607685"/>
    <lineage>
        <taxon>Bacteria</taxon>
        <taxon>Bacillati</taxon>
        <taxon>Actinomycetota</taxon>
        <taxon>Actinomycetes</taxon>
        <taxon>Glycomycetales</taxon>
        <taxon>Glycomycetaceae</taxon>
        <taxon>Salininema</taxon>
    </lineage>
</organism>
<evidence type="ECO:0000313" key="1">
    <source>
        <dbReference type="EMBL" id="MFC4336933.1"/>
    </source>
</evidence>
<proteinExistence type="predicted"/>
<reference evidence="2" key="1">
    <citation type="journal article" date="2019" name="Int. J. Syst. Evol. Microbiol.">
        <title>The Global Catalogue of Microorganisms (GCM) 10K type strain sequencing project: providing services to taxonomists for standard genome sequencing and annotation.</title>
        <authorList>
            <consortium name="The Broad Institute Genomics Platform"/>
            <consortium name="The Broad Institute Genome Sequencing Center for Infectious Disease"/>
            <person name="Wu L."/>
            <person name="Ma J."/>
        </authorList>
    </citation>
    <scope>NUCLEOTIDE SEQUENCE [LARGE SCALE GENOMIC DNA]</scope>
    <source>
        <strain evidence="2">IBRC-M 10908</strain>
    </source>
</reference>
<dbReference type="InterPro" id="IPR006748">
    <property type="entry name" value="NH2Glyco/OHUrea_AB-resist_kin"/>
</dbReference>
<sequence>MDDVLRLIPSDLPVIANLRRNTSAHAWLARLPNLISHAAHRFNLHFLEPFHKGSCSWVGRARRSDGTTVVVKIGWPHPEMLTEPEALRLWSGGPAVEVIDEDWPNNILVLEDVRPGNSLADHDDPVEALRAGLKVLGGLWAAEVPDSTSVEGLPLVAMNQAAGAEKHLPRAPGDFDRDLLLEGLESLRTLSGDAESSVLLHGDFNPGNVLRHGAQDWVAIDPKPLLGDPAYDLGPLWTQVSDDPDDLPGLLEIAAETTGLDARRIAGWALARHAESVLTCLGEGDEDGAREWMADAEAVRGVLRGLDAA</sequence>
<dbReference type="InterPro" id="IPR011009">
    <property type="entry name" value="Kinase-like_dom_sf"/>
</dbReference>
<dbReference type="SUPFAM" id="SSF56112">
    <property type="entry name" value="Protein kinase-like (PK-like)"/>
    <property type="match status" value="1"/>
</dbReference>
<dbReference type="Pfam" id="PF04655">
    <property type="entry name" value="APH_6_hur"/>
    <property type="match status" value="1"/>
</dbReference>
<keyword evidence="2" id="KW-1185">Reference proteome</keyword>
<evidence type="ECO:0000313" key="2">
    <source>
        <dbReference type="Proteomes" id="UP001595823"/>
    </source>
</evidence>
<gene>
    <name evidence="1" type="ORF">ACFPET_17155</name>
</gene>
<dbReference type="RefSeq" id="WP_380623372.1">
    <property type="nucleotide sequence ID" value="NZ_JBHSDK010000026.1"/>
</dbReference>
<dbReference type="Gene3D" id="3.90.1200.10">
    <property type="match status" value="1"/>
</dbReference>